<comment type="caution">
    <text evidence="1">The sequence shown here is derived from an EMBL/GenBank/DDBJ whole genome shotgun (WGS) entry which is preliminary data.</text>
</comment>
<proteinExistence type="predicted"/>
<reference evidence="1" key="1">
    <citation type="submission" date="2022-10" db="EMBL/GenBank/DDBJ databases">
        <title>Genome Sequence of Xylaria curta.</title>
        <authorList>
            <person name="Buettner E."/>
        </authorList>
    </citation>
    <scope>NUCLEOTIDE SEQUENCE</scope>
    <source>
        <strain evidence="1">Babe10</strain>
    </source>
</reference>
<keyword evidence="2" id="KW-1185">Reference proteome</keyword>
<name>A0ACC1NJQ4_9PEZI</name>
<evidence type="ECO:0000313" key="1">
    <source>
        <dbReference type="EMBL" id="KAJ2979165.1"/>
    </source>
</evidence>
<dbReference type="Proteomes" id="UP001143856">
    <property type="component" value="Unassembled WGS sequence"/>
</dbReference>
<dbReference type="EMBL" id="JAPDGR010001846">
    <property type="protein sequence ID" value="KAJ2979165.1"/>
    <property type="molecule type" value="Genomic_DNA"/>
</dbReference>
<evidence type="ECO:0000313" key="2">
    <source>
        <dbReference type="Proteomes" id="UP001143856"/>
    </source>
</evidence>
<protein>
    <submittedName>
        <fullName evidence="1">Uncharacterized protein</fullName>
    </submittedName>
</protein>
<accession>A0ACC1NJQ4</accession>
<organism evidence="1 2">
    <name type="scientific">Xylaria curta</name>
    <dbReference type="NCBI Taxonomy" id="42375"/>
    <lineage>
        <taxon>Eukaryota</taxon>
        <taxon>Fungi</taxon>
        <taxon>Dikarya</taxon>
        <taxon>Ascomycota</taxon>
        <taxon>Pezizomycotina</taxon>
        <taxon>Sordariomycetes</taxon>
        <taxon>Xylariomycetidae</taxon>
        <taxon>Xylariales</taxon>
        <taxon>Xylariaceae</taxon>
        <taxon>Xylaria</taxon>
    </lineage>
</organism>
<sequence length="119" mass="13644">MSGHPTTGTPNLYEDGDAHNYSREAIHDQQRHNLRNVEGAEDQQRAMNEMLSENTQAQIEERYKTDPVYRATIHGNKPSWGAKQDADIQAEEAEMLRKKQEKADSMASKKLEHKSAREH</sequence>
<gene>
    <name evidence="1" type="ORF">NUW58_g7271</name>
</gene>